<keyword evidence="2" id="KW-1185">Reference proteome</keyword>
<protein>
    <submittedName>
        <fullName evidence="1">Uncharacterized protein</fullName>
    </submittedName>
</protein>
<evidence type="ECO:0000313" key="1">
    <source>
        <dbReference type="EMBL" id="GFZ04594.1"/>
    </source>
</evidence>
<dbReference type="EMBL" id="BJWL01000017">
    <property type="protein sequence ID" value="GFZ04594.1"/>
    <property type="molecule type" value="Genomic_DNA"/>
</dbReference>
<gene>
    <name evidence="1" type="ORF">Acr_17g0001660</name>
</gene>
<evidence type="ECO:0000313" key="2">
    <source>
        <dbReference type="Proteomes" id="UP000585474"/>
    </source>
</evidence>
<dbReference type="AlphaFoldDB" id="A0A7J0G1C9"/>
<sequence length="143" mass="15558">MEVLSIQQHARDTLKHHTRARLKGGLGGTGELGMGCRWARLRRGWMVVAQAGAAQRVWLVAAQAGAAQRLFGGWGWWLFGGWWGLQGCTEAAQEAGLEVVWLRRAAQGVGGCLVAAQGDCPRLRRRLKVVAVGFRVWAAVEAD</sequence>
<accession>A0A7J0G1C9</accession>
<proteinExistence type="predicted"/>
<comment type="caution">
    <text evidence="1">The sequence shown here is derived from an EMBL/GenBank/DDBJ whole genome shotgun (WGS) entry which is preliminary data.</text>
</comment>
<name>A0A7J0G1C9_9ERIC</name>
<reference evidence="1 2" key="1">
    <citation type="submission" date="2019-07" db="EMBL/GenBank/DDBJ databases">
        <title>De Novo Assembly of kiwifruit Actinidia rufa.</title>
        <authorList>
            <person name="Sugita-Konishi S."/>
            <person name="Sato K."/>
            <person name="Mori E."/>
            <person name="Abe Y."/>
            <person name="Kisaki G."/>
            <person name="Hamano K."/>
            <person name="Suezawa K."/>
            <person name="Otani M."/>
            <person name="Fukuda T."/>
            <person name="Manabe T."/>
            <person name="Gomi K."/>
            <person name="Tabuchi M."/>
            <person name="Akimitsu K."/>
            <person name="Kataoka I."/>
        </authorList>
    </citation>
    <scope>NUCLEOTIDE SEQUENCE [LARGE SCALE GENOMIC DNA]</scope>
    <source>
        <strain evidence="2">cv. Fuchu</strain>
    </source>
</reference>
<organism evidence="1 2">
    <name type="scientific">Actinidia rufa</name>
    <dbReference type="NCBI Taxonomy" id="165716"/>
    <lineage>
        <taxon>Eukaryota</taxon>
        <taxon>Viridiplantae</taxon>
        <taxon>Streptophyta</taxon>
        <taxon>Embryophyta</taxon>
        <taxon>Tracheophyta</taxon>
        <taxon>Spermatophyta</taxon>
        <taxon>Magnoliopsida</taxon>
        <taxon>eudicotyledons</taxon>
        <taxon>Gunneridae</taxon>
        <taxon>Pentapetalae</taxon>
        <taxon>asterids</taxon>
        <taxon>Ericales</taxon>
        <taxon>Actinidiaceae</taxon>
        <taxon>Actinidia</taxon>
    </lineage>
</organism>
<dbReference type="Proteomes" id="UP000585474">
    <property type="component" value="Unassembled WGS sequence"/>
</dbReference>